<dbReference type="NCBIfam" id="NF002017">
    <property type="entry name" value="PRK00823.1-2"/>
    <property type="match status" value="1"/>
</dbReference>
<comment type="catalytic activity">
    <reaction evidence="1">
        <text>(4aS,6R)-4a-hydroxy-L-erythro-5,6,7,8-tetrahydrobiopterin = (6R)-L-erythro-6,7-dihydrobiopterin + H2O</text>
        <dbReference type="Rhea" id="RHEA:11920"/>
        <dbReference type="ChEBI" id="CHEBI:15377"/>
        <dbReference type="ChEBI" id="CHEBI:15642"/>
        <dbReference type="ChEBI" id="CHEBI:43120"/>
        <dbReference type="EC" id="4.2.1.96"/>
    </reaction>
</comment>
<proteinExistence type="inferred from homology"/>
<dbReference type="PANTHER" id="PTHR12599:SF0">
    <property type="entry name" value="PTERIN-4-ALPHA-CARBINOLAMINE DEHYDRATASE"/>
    <property type="match status" value="1"/>
</dbReference>
<evidence type="ECO:0000313" key="6">
    <source>
        <dbReference type="Proteomes" id="UP000253517"/>
    </source>
</evidence>
<dbReference type="GO" id="GO:0006729">
    <property type="term" value="P:tetrahydrobiopterin biosynthetic process"/>
    <property type="evidence" value="ECO:0007669"/>
    <property type="project" value="InterPro"/>
</dbReference>
<dbReference type="NCBIfam" id="NF002018">
    <property type="entry name" value="PRK00823.1-3"/>
    <property type="match status" value="1"/>
</dbReference>
<evidence type="ECO:0000256" key="1">
    <source>
        <dbReference type="ARBA" id="ARBA00001554"/>
    </source>
</evidence>
<protein>
    <recommendedName>
        <fullName evidence="3">4a-hydroxytetrahydrobiopterin dehydratase</fullName>
        <ecNumber evidence="3">4.2.1.96</ecNumber>
    </recommendedName>
</protein>
<comment type="similarity">
    <text evidence="2">Belongs to the pterin-4-alpha-carbinolamine dehydratase family.</text>
</comment>
<sequence>MWQIANNQLVRKFEFRDFVEAFSFMTKVALVAEKMNHHPEWTNVYNKVEIRLSTHDAGGTVTQKDYELAKAIDHLL</sequence>
<dbReference type="SUPFAM" id="SSF55248">
    <property type="entry name" value="PCD-like"/>
    <property type="match status" value="1"/>
</dbReference>
<dbReference type="EMBL" id="QPJS01000002">
    <property type="protein sequence ID" value="RCX03856.1"/>
    <property type="molecule type" value="Genomic_DNA"/>
</dbReference>
<accession>A0A369A696</accession>
<dbReference type="GO" id="GO:0008124">
    <property type="term" value="F:4-alpha-hydroxytetrahydrobiopterin dehydratase activity"/>
    <property type="evidence" value="ECO:0007669"/>
    <property type="project" value="UniProtKB-EC"/>
</dbReference>
<dbReference type="Pfam" id="PF01329">
    <property type="entry name" value="Pterin_4a"/>
    <property type="match status" value="1"/>
</dbReference>
<name>A0A369A696_9FLAO</name>
<evidence type="ECO:0000313" key="5">
    <source>
        <dbReference type="EMBL" id="RCX03856.1"/>
    </source>
</evidence>
<dbReference type="EC" id="4.2.1.96" evidence="3"/>
<organism evidence="5 6">
    <name type="scientific">Schleiferia thermophila</name>
    <dbReference type="NCBI Taxonomy" id="884107"/>
    <lineage>
        <taxon>Bacteria</taxon>
        <taxon>Pseudomonadati</taxon>
        <taxon>Bacteroidota</taxon>
        <taxon>Flavobacteriia</taxon>
        <taxon>Flavobacteriales</taxon>
        <taxon>Schleiferiaceae</taxon>
        <taxon>Schleiferia</taxon>
    </lineage>
</organism>
<dbReference type="AlphaFoldDB" id="A0A369A696"/>
<dbReference type="InterPro" id="IPR036428">
    <property type="entry name" value="PCD_sf"/>
</dbReference>
<reference evidence="5 6" key="1">
    <citation type="submission" date="2018-07" db="EMBL/GenBank/DDBJ databases">
        <title>Genomic Encyclopedia of Type Strains, Phase IV (KMG-IV): sequencing the most valuable type-strain genomes for metagenomic binning, comparative biology and taxonomic classification.</title>
        <authorList>
            <person name="Goeker M."/>
        </authorList>
    </citation>
    <scope>NUCLEOTIDE SEQUENCE [LARGE SCALE GENOMIC DNA]</scope>
    <source>
        <strain evidence="5 6">DSM 21410</strain>
    </source>
</reference>
<dbReference type="InterPro" id="IPR001533">
    <property type="entry name" value="Pterin_deHydtase"/>
</dbReference>
<dbReference type="RefSeq" id="WP_037357356.1">
    <property type="nucleotide sequence ID" value="NZ_BHZF01000002.1"/>
</dbReference>
<comment type="caution">
    <text evidence="5">The sequence shown here is derived from an EMBL/GenBank/DDBJ whole genome shotgun (WGS) entry which is preliminary data.</text>
</comment>
<dbReference type="PANTHER" id="PTHR12599">
    <property type="entry name" value="PTERIN-4-ALPHA-CARBINOLAMINE DEHYDRATASE"/>
    <property type="match status" value="1"/>
</dbReference>
<keyword evidence="4" id="KW-0456">Lyase</keyword>
<keyword evidence="6" id="KW-1185">Reference proteome</keyword>
<dbReference type="Gene3D" id="3.30.1360.20">
    <property type="entry name" value="Transcriptional coactivator/pterin dehydratase"/>
    <property type="match status" value="1"/>
</dbReference>
<evidence type="ECO:0000256" key="4">
    <source>
        <dbReference type="ARBA" id="ARBA00023239"/>
    </source>
</evidence>
<dbReference type="CDD" id="cd00914">
    <property type="entry name" value="PCD_DCoH_subfamily_b"/>
    <property type="match status" value="1"/>
</dbReference>
<evidence type="ECO:0000256" key="2">
    <source>
        <dbReference type="ARBA" id="ARBA00006472"/>
    </source>
</evidence>
<gene>
    <name evidence="5" type="ORF">DES35_102312</name>
</gene>
<dbReference type="Proteomes" id="UP000253517">
    <property type="component" value="Unassembled WGS sequence"/>
</dbReference>
<evidence type="ECO:0000256" key="3">
    <source>
        <dbReference type="ARBA" id="ARBA00013252"/>
    </source>
</evidence>